<protein>
    <recommendedName>
        <fullName evidence="1">Ig-like domain-containing protein</fullName>
    </recommendedName>
</protein>
<dbReference type="InterPro" id="IPR013783">
    <property type="entry name" value="Ig-like_fold"/>
</dbReference>
<feature type="domain" description="Ig-like" evidence="1">
    <location>
        <begin position="53"/>
        <end position="172"/>
    </location>
</feature>
<evidence type="ECO:0000313" key="3">
    <source>
        <dbReference type="Proteomes" id="UP000887013"/>
    </source>
</evidence>
<dbReference type="OrthoDB" id="6478865at2759"/>
<gene>
    <name evidence="2" type="ORF">NPIL_197091</name>
</gene>
<dbReference type="PANTHER" id="PTHR21261:SF2">
    <property type="entry name" value="GH04238P-RELATED"/>
    <property type="match status" value="1"/>
</dbReference>
<dbReference type="PROSITE" id="PS50835">
    <property type="entry name" value="IG_LIKE"/>
    <property type="match status" value="1"/>
</dbReference>
<dbReference type="Gene3D" id="2.60.40.10">
    <property type="entry name" value="Immunoglobulins"/>
    <property type="match status" value="1"/>
</dbReference>
<evidence type="ECO:0000313" key="2">
    <source>
        <dbReference type="EMBL" id="GFT74307.1"/>
    </source>
</evidence>
<organism evidence="2 3">
    <name type="scientific">Nephila pilipes</name>
    <name type="common">Giant wood spider</name>
    <name type="synonym">Nephila maculata</name>
    <dbReference type="NCBI Taxonomy" id="299642"/>
    <lineage>
        <taxon>Eukaryota</taxon>
        <taxon>Metazoa</taxon>
        <taxon>Ecdysozoa</taxon>
        <taxon>Arthropoda</taxon>
        <taxon>Chelicerata</taxon>
        <taxon>Arachnida</taxon>
        <taxon>Araneae</taxon>
        <taxon>Araneomorphae</taxon>
        <taxon>Entelegynae</taxon>
        <taxon>Araneoidea</taxon>
        <taxon>Nephilidae</taxon>
        <taxon>Nephila</taxon>
    </lineage>
</organism>
<comment type="caution">
    <text evidence="2">The sequence shown here is derived from an EMBL/GenBank/DDBJ whole genome shotgun (WGS) entry which is preliminary data.</text>
</comment>
<accession>A0A8X6PLE1</accession>
<sequence>MVLQNPVEGQPSETNGQPCFRGDGRVSLIGELVGREVGRAFCGFGLVLLWILPEQWITRLSMPRWVQNGTEDSVVLDCEYNYSEDDKRLVVKWFLNDDPEPIYQWIPELNQRYASERVKSKLNMDYTVSPSSQHTRYRALNLMKPTTELSGRYSCHVVSMASQDAEDQVMVVYAPPRSFDFNYTKMSSEAVNFTCEADGVFPMPKITLLQVDLAEREPSLVAGVNTVTTSQRGAYYVQVSREIRDLELSEEPTVFECILSIPGTDYENQRKILYFPGEALRTLPLVVTLIQTA</sequence>
<name>A0A8X6PLE1_NEPPI</name>
<evidence type="ECO:0000259" key="1">
    <source>
        <dbReference type="PROSITE" id="PS50835"/>
    </source>
</evidence>
<dbReference type="Proteomes" id="UP000887013">
    <property type="component" value="Unassembled WGS sequence"/>
</dbReference>
<keyword evidence="3" id="KW-1185">Reference proteome</keyword>
<dbReference type="InterPro" id="IPR036179">
    <property type="entry name" value="Ig-like_dom_sf"/>
</dbReference>
<dbReference type="AlphaFoldDB" id="A0A8X6PLE1"/>
<dbReference type="InterPro" id="IPR007110">
    <property type="entry name" value="Ig-like_dom"/>
</dbReference>
<dbReference type="EMBL" id="BMAW01117270">
    <property type="protein sequence ID" value="GFT74307.1"/>
    <property type="molecule type" value="Genomic_DNA"/>
</dbReference>
<dbReference type="SUPFAM" id="SSF48726">
    <property type="entry name" value="Immunoglobulin"/>
    <property type="match status" value="1"/>
</dbReference>
<reference evidence="2" key="1">
    <citation type="submission" date="2020-08" db="EMBL/GenBank/DDBJ databases">
        <title>Multicomponent nature underlies the extraordinary mechanical properties of spider dragline silk.</title>
        <authorList>
            <person name="Kono N."/>
            <person name="Nakamura H."/>
            <person name="Mori M."/>
            <person name="Yoshida Y."/>
            <person name="Ohtoshi R."/>
            <person name="Malay A.D."/>
            <person name="Moran D.A.P."/>
            <person name="Tomita M."/>
            <person name="Numata K."/>
            <person name="Arakawa K."/>
        </authorList>
    </citation>
    <scope>NUCLEOTIDE SEQUENCE</scope>
</reference>
<dbReference type="PANTHER" id="PTHR21261">
    <property type="entry name" value="BEAT PROTEIN"/>
    <property type="match status" value="1"/>
</dbReference>
<proteinExistence type="predicted"/>